<keyword evidence="2" id="KW-1185">Reference proteome</keyword>
<dbReference type="Proteomes" id="UP000638313">
    <property type="component" value="Unassembled WGS sequence"/>
</dbReference>
<gene>
    <name evidence="1" type="ORF">GCM10010218_40230</name>
</gene>
<proteinExistence type="predicted"/>
<accession>A0A919B604</accession>
<comment type="caution">
    <text evidence="1">The sequence shown here is derived from an EMBL/GenBank/DDBJ whole genome shotgun (WGS) entry which is preliminary data.</text>
</comment>
<dbReference type="RefSeq" id="WP_190131037.1">
    <property type="nucleotide sequence ID" value="NZ_BNBD01000008.1"/>
</dbReference>
<dbReference type="AlphaFoldDB" id="A0A919B604"/>
<protein>
    <submittedName>
        <fullName evidence="1">Uncharacterized protein</fullName>
    </submittedName>
</protein>
<organism evidence="1 2">
    <name type="scientific">Streptomyces mashuensis</name>
    <dbReference type="NCBI Taxonomy" id="33904"/>
    <lineage>
        <taxon>Bacteria</taxon>
        <taxon>Bacillati</taxon>
        <taxon>Actinomycetota</taxon>
        <taxon>Actinomycetes</taxon>
        <taxon>Kitasatosporales</taxon>
        <taxon>Streptomycetaceae</taxon>
        <taxon>Streptomyces</taxon>
    </lineage>
</organism>
<evidence type="ECO:0000313" key="2">
    <source>
        <dbReference type="Proteomes" id="UP000638313"/>
    </source>
</evidence>
<dbReference type="EMBL" id="BNBD01000008">
    <property type="protein sequence ID" value="GHF54859.1"/>
    <property type="molecule type" value="Genomic_DNA"/>
</dbReference>
<reference evidence="1" key="2">
    <citation type="submission" date="2020-09" db="EMBL/GenBank/DDBJ databases">
        <authorList>
            <person name="Sun Q."/>
            <person name="Ohkuma M."/>
        </authorList>
    </citation>
    <scope>NUCLEOTIDE SEQUENCE</scope>
    <source>
        <strain evidence="1">JCM 4059</strain>
    </source>
</reference>
<name>A0A919B604_9ACTN</name>
<reference evidence="1" key="1">
    <citation type="journal article" date="2014" name="Int. J. Syst. Evol. Microbiol.">
        <title>Complete genome sequence of Corynebacterium casei LMG S-19264T (=DSM 44701T), isolated from a smear-ripened cheese.</title>
        <authorList>
            <consortium name="US DOE Joint Genome Institute (JGI-PGF)"/>
            <person name="Walter F."/>
            <person name="Albersmeier A."/>
            <person name="Kalinowski J."/>
            <person name="Ruckert C."/>
        </authorList>
    </citation>
    <scope>NUCLEOTIDE SEQUENCE</scope>
    <source>
        <strain evidence="1">JCM 4059</strain>
    </source>
</reference>
<evidence type="ECO:0000313" key="1">
    <source>
        <dbReference type="EMBL" id="GHF54859.1"/>
    </source>
</evidence>
<sequence>MTALRAVVPATVAARTDTTETVRRFAAGAPFPVHLVHEPQRGTDAAADTGFRPAARLLVRTDADRLPARAEFARGTERACGRSLPCPDTSPNFAQRHLLPAVLRATALYGPPEDVALLNRAREHSERTARAEHMVVRTGLRRLPWCWDRRRRPTDEREVHVR</sequence>